<feature type="transmembrane region" description="Helical" evidence="11">
    <location>
        <begin position="1090"/>
        <end position="1110"/>
    </location>
</feature>
<evidence type="ECO:0000256" key="6">
    <source>
        <dbReference type="ARBA" id="ARBA00022741"/>
    </source>
</evidence>
<dbReference type="SMART" id="SM00382">
    <property type="entry name" value="AAA"/>
    <property type="match status" value="2"/>
</dbReference>
<dbReference type="PANTHER" id="PTHR19229:SF36">
    <property type="entry name" value="ATP-BINDING CASSETTE SUB-FAMILY A MEMBER 2"/>
    <property type="match status" value="1"/>
</dbReference>
<organism evidence="13 14">
    <name type="scientific">Ophiocordyceps polyrhachis-furcata BCC 54312</name>
    <dbReference type="NCBI Taxonomy" id="1330021"/>
    <lineage>
        <taxon>Eukaryota</taxon>
        <taxon>Fungi</taxon>
        <taxon>Dikarya</taxon>
        <taxon>Ascomycota</taxon>
        <taxon>Pezizomycotina</taxon>
        <taxon>Sordariomycetes</taxon>
        <taxon>Hypocreomycetidae</taxon>
        <taxon>Hypocreales</taxon>
        <taxon>Ophiocordycipitaceae</taxon>
        <taxon>Ophiocordyceps</taxon>
    </lineage>
</organism>
<dbReference type="GO" id="GO:0005319">
    <property type="term" value="F:lipid transporter activity"/>
    <property type="evidence" value="ECO:0007669"/>
    <property type="project" value="TreeGrafter"/>
</dbReference>
<evidence type="ECO:0000259" key="12">
    <source>
        <dbReference type="PROSITE" id="PS50893"/>
    </source>
</evidence>
<evidence type="ECO:0000256" key="9">
    <source>
        <dbReference type="ARBA" id="ARBA00023136"/>
    </source>
</evidence>
<dbReference type="InterPro" id="IPR026082">
    <property type="entry name" value="ABCA"/>
</dbReference>
<feature type="domain" description="ABC transporter" evidence="12">
    <location>
        <begin position="1243"/>
        <end position="1431"/>
    </location>
</feature>
<dbReference type="GO" id="GO:0016887">
    <property type="term" value="F:ATP hydrolysis activity"/>
    <property type="evidence" value="ECO:0007669"/>
    <property type="project" value="InterPro"/>
</dbReference>
<evidence type="ECO:0000256" key="4">
    <source>
        <dbReference type="ARBA" id="ARBA00022692"/>
    </source>
</evidence>
<dbReference type="Gene3D" id="3.40.50.300">
    <property type="entry name" value="P-loop containing nucleotide triphosphate hydrolases"/>
    <property type="match status" value="3"/>
</dbReference>
<dbReference type="GO" id="GO:0140359">
    <property type="term" value="F:ABC-type transporter activity"/>
    <property type="evidence" value="ECO:0007669"/>
    <property type="project" value="InterPro"/>
</dbReference>
<feature type="transmembrane region" description="Helical" evidence="11">
    <location>
        <begin position="1058"/>
        <end position="1078"/>
    </location>
</feature>
<dbReference type="Pfam" id="PF12698">
    <property type="entry name" value="ABC2_membrane_3"/>
    <property type="match status" value="1"/>
</dbReference>
<dbReference type="SUPFAM" id="SSF52540">
    <property type="entry name" value="P-loop containing nucleoside triphosphate hydrolases"/>
    <property type="match status" value="2"/>
</dbReference>
<comment type="subcellular location">
    <subcellularLocation>
        <location evidence="1">Membrane</location>
        <topology evidence="1">Multi-pass membrane protein</topology>
    </subcellularLocation>
</comment>
<dbReference type="CDD" id="cd03263">
    <property type="entry name" value="ABC_subfamily_A"/>
    <property type="match status" value="1"/>
</dbReference>
<evidence type="ECO:0000256" key="11">
    <source>
        <dbReference type="SAM" id="Phobius"/>
    </source>
</evidence>
<keyword evidence="6" id="KW-0547">Nucleotide-binding</keyword>
<feature type="transmembrane region" description="Helical" evidence="11">
    <location>
        <begin position="29"/>
        <end position="49"/>
    </location>
</feature>
<dbReference type="EMBL" id="LKCN02000001">
    <property type="protein sequence ID" value="RCI15997.1"/>
    <property type="molecule type" value="Genomic_DNA"/>
</dbReference>
<evidence type="ECO:0000313" key="14">
    <source>
        <dbReference type="Proteomes" id="UP000253664"/>
    </source>
</evidence>
<feature type="transmembrane region" description="Helical" evidence="11">
    <location>
        <begin position="340"/>
        <end position="360"/>
    </location>
</feature>
<feature type="transmembrane region" description="Helical" evidence="11">
    <location>
        <begin position="410"/>
        <end position="437"/>
    </location>
</feature>
<protein>
    <recommendedName>
        <fullName evidence="12">ABC transporter domain-containing protein</fullName>
    </recommendedName>
</protein>
<comment type="caution">
    <text evidence="13">The sequence shown here is derived from an EMBL/GenBank/DDBJ whole genome shotgun (WGS) entry which is preliminary data.</text>
</comment>
<evidence type="ECO:0000256" key="8">
    <source>
        <dbReference type="ARBA" id="ARBA00022989"/>
    </source>
</evidence>
<feature type="region of interest" description="Disordered" evidence="10">
    <location>
        <begin position="1207"/>
        <end position="1228"/>
    </location>
</feature>
<evidence type="ECO:0000256" key="1">
    <source>
        <dbReference type="ARBA" id="ARBA00004141"/>
    </source>
</evidence>
<evidence type="ECO:0000256" key="3">
    <source>
        <dbReference type="ARBA" id="ARBA00022448"/>
    </source>
</evidence>
<dbReference type="Pfam" id="PF00005">
    <property type="entry name" value="ABC_tran"/>
    <property type="match status" value="3"/>
</dbReference>
<comment type="similarity">
    <text evidence="2">Belongs to the ABC transporter superfamily. ABCA family.</text>
</comment>
<keyword evidence="4 11" id="KW-0812">Transmembrane</keyword>
<feature type="transmembrane region" description="Helical" evidence="11">
    <location>
        <begin position="982"/>
        <end position="1005"/>
    </location>
</feature>
<keyword evidence="9 11" id="KW-0472">Membrane</keyword>
<dbReference type="PROSITE" id="PS50893">
    <property type="entry name" value="ABC_TRANSPORTER_2"/>
    <property type="match status" value="2"/>
</dbReference>
<feature type="transmembrane region" description="Helical" evidence="11">
    <location>
        <begin position="228"/>
        <end position="248"/>
    </location>
</feature>
<evidence type="ECO:0000256" key="10">
    <source>
        <dbReference type="SAM" id="MobiDB-lite"/>
    </source>
</evidence>
<reference evidence="13 14" key="1">
    <citation type="journal article" date="2015" name="BMC Genomics">
        <title>Insights from the genome of Ophiocordyceps polyrhachis-furcata to pathogenicity and host specificity in insect fungi.</title>
        <authorList>
            <person name="Wichadakul D."/>
            <person name="Kobmoo N."/>
            <person name="Ingsriswang S."/>
            <person name="Tangphatsornruang S."/>
            <person name="Chantasingh D."/>
            <person name="Luangsa-ard J.J."/>
            <person name="Eurwilaichitr L."/>
        </authorList>
    </citation>
    <scope>NUCLEOTIDE SEQUENCE [LARGE SCALE GENOMIC DNA]</scope>
    <source>
        <strain evidence="13 14">BCC 54312</strain>
    </source>
</reference>
<evidence type="ECO:0000256" key="7">
    <source>
        <dbReference type="ARBA" id="ARBA00022840"/>
    </source>
</evidence>
<feature type="transmembrane region" description="Helical" evidence="11">
    <location>
        <begin position="1026"/>
        <end position="1046"/>
    </location>
</feature>
<keyword evidence="8 11" id="KW-1133">Transmembrane helix</keyword>
<gene>
    <name evidence="13" type="ORF">L249_1742</name>
</gene>
<evidence type="ECO:0000256" key="2">
    <source>
        <dbReference type="ARBA" id="ARBA00008869"/>
    </source>
</evidence>
<evidence type="ECO:0000313" key="13">
    <source>
        <dbReference type="EMBL" id="RCI15997.1"/>
    </source>
</evidence>
<keyword evidence="7" id="KW-0067">ATP-binding</keyword>
<feature type="transmembrane region" description="Helical" evidence="11">
    <location>
        <begin position="312"/>
        <end position="334"/>
    </location>
</feature>
<dbReference type="InterPro" id="IPR013525">
    <property type="entry name" value="ABC2_TM"/>
</dbReference>
<dbReference type="STRING" id="1330021.A0A367LNN3"/>
<proteinExistence type="inferred from homology"/>
<keyword evidence="3" id="KW-0813">Transport</keyword>
<accession>A0A367LNN3</accession>
<dbReference type="GO" id="GO:0005524">
    <property type="term" value="F:ATP binding"/>
    <property type="evidence" value="ECO:0007669"/>
    <property type="project" value="UniProtKB-KW"/>
</dbReference>
<dbReference type="OrthoDB" id="8061355at2759"/>
<feature type="transmembrane region" description="Helical" evidence="11">
    <location>
        <begin position="1179"/>
        <end position="1196"/>
    </location>
</feature>
<dbReference type="InterPro" id="IPR017871">
    <property type="entry name" value="ABC_transporter-like_CS"/>
</dbReference>
<dbReference type="PANTHER" id="PTHR19229">
    <property type="entry name" value="ATP-BINDING CASSETTE TRANSPORTER SUBFAMILY A ABCA"/>
    <property type="match status" value="1"/>
</dbReference>
<dbReference type="InterPro" id="IPR027417">
    <property type="entry name" value="P-loop_NTPase"/>
</dbReference>
<name>A0A367LNN3_9HYPO</name>
<sequence>MNVNLRQLGRQTWVLCRKNLLLIAVRRPISFILLTYGVPLGLLALLLSIPSFFSTSNTYGISTPAPIRPLASTVDKKLVIVRPSYLGPDVDRVVDGFTKPLDKGLLRFIEDERELTTLCLANSRGVSDCHAAVIFRDSPATTGLSRLPLSDKIDAHTWQYLIRADPAKGDYTFNVQQHKTDQENLYLPLQLAINNAITNSSVTPQVFMFTTRTEEDAQMRMLFVKMDLIGNMYTFALAACHLFTVYRLTTLVTAERESGMSQLVDAMGGGTATAARILSWLLVFDLGSLPCFVGTGLLFWRLLFPSLNAGLIVGWQILNGLAINNSALFAAAFFRKSRVSAVYVVAVFLVMSVVAQVYTLQSSPPTSEGAHMLSLLFPSANHVFFTQHLMLQEGLTSSMTHYLPPRLEELMKMLSLESLFAFLLLDIFVFPLLAFFVERAMHGIYFRRRSFIGDPGSKTDVVAETVELGKTYAPNWLERLFCCGRRKNVKAVDDVSIQGHRGQVLCLLGLNGSGKTTILQMISGLTNPTTGEVRINARPSQIGICPQRNTFWDDLTVGEHVWIWSQLKAGCESSEELDRLISDCGLDTKRSSLSKTLSGGQKRKLQLACMFVGDSSVCLVDECTSGLDPLSRRSIWEILLKQRSKRSIFLTTHFLDEADVLADHIVILSHGKVRCQGAVAELKSLYGGSYKVAVPLSAPRVEVEHPSTTHQDSLVYSVPDSSSAAELCSHLDAAGVENVAVAGPQVEDVFLNLHDDEPAAADDKASSDPDGQMTSGQVVSFWRQVWLLICKRGVIFERLWWPYIWAIALPLVVTPFLVGLLPGDFKPLSCARADTEPLSQFKASYFQYDDDCRISWRDCPTVIVAPPSTRDEMGSLIRKQFNQVSRVQESHLADFAIVRNGIQEMIDAFRSRDGQIVSQEKGPAGGIYIGEAPVLAGCIYSWGGSTASQILNLYSQIQSGVEITMETGQFSMKSSRVNSNGLAYALFFTLLQAIYPAAFVLYPAIEKRRKVRALQYANGVRRGPLWVAYTLFDFHFVLSVAMGLTITMSQLVPWQGPIGVMMPILALYGLSSMLLGYVISHFTNGPLSAFFAAAGTNLIMFVLATIAFGVRDQQLSFIYGDDTYDTDNVTLGVTFGLNLLLPVGNVFRALTMGLNVLQVGCTDGQPTSPGTIKGFGGPILYLVIQAAVLLLVMIWIEGDLALFRRRPRGSNEEETTEIDDEKRPGQAVEVETERVEKSESDLMRALHVGKRFGRKQALDDVTLGLVEGEVMALLGPNGAGKSTLFDALDMMSTRKHLEFYAGVKGIADVPANVDAIMAKLGLSPYATMQASKLSGGNKRKLSLAIALMGMPPVLILDEPTSAMDAVAKRAFWSLIRPMTANCSVLLTTHSMEEADSLATRVSILSRRLLAIGTTRALRQLYGDQQIVTLQLATAPRSSDEEMERVRDWLLQHFPAARLDRDMLGGQLRFVLPASQRLVGARVIEFVELHKRELGIVHYSVGAATLDDVFLNVVGENKLLEDEEPVSHTRRWMRFLR</sequence>
<evidence type="ECO:0000256" key="5">
    <source>
        <dbReference type="ARBA" id="ARBA00022737"/>
    </source>
</evidence>
<feature type="transmembrane region" description="Helical" evidence="11">
    <location>
        <begin position="277"/>
        <end position="300"/>
    </location>
</feature>
<dbReference type="InterPro" id="IPR003439">
    <property type="entry name" value="ABC_transporter-like_ATP-bd"/>
</dbReference>
<keyword evidence="14" id="KW-1185">Reference proteome</keyword>
<dbReference type="PROSITE" id="PS00211">
    <property type="entry name" value="ABC_TRANSPORTER_1"/>
    <property type="match status" value="2"/>
</dbReference>
<dbReference type="Proteomes" id="UP000253664">
    <property type="component" value="Unassembled WGS sequence"/>
</dbReference>
<feature type="transmembrane region" description="Helical" evidence="11">
    <location>
        <begin position="800"/>
        <end position="821"/>
    </location>
</feature>
<dbReference type="InterPro" id="IPR003593">
    <property type="entry name" value="AAA+_ATPase"/>
</dbReference>
<keyword evidence="5" id="KW-0677">Repeat</keyword>
<dbReference type="GO" id="GO:0016020">
    <property type="term" value="C:membrane"/>
    <property type="evidence" value="ECO:0007669"/>
    <property type="project" value="UniProtKB-SubCell"/>
</dbReference>
<feature type="domain" description="ABC transporter" evidence="12">
    <location>
        <begin position="463"/>
        <end position="695"/>
    </location>
</feature>